<keyword evidence="7" id="KW-0963">Cytoplasm</keyword>
<comment type="subcellular location">
    <subcellularLocation>
        <location evidence="1">Cytoplasm</location>
        <location evidence="1">Cytoskeleton</location>
    </subcellularLocation>
</comment>
<evidence type="ECO:0000256" key="4">
    <source>
        <dbReference type="ARBA" id="ARBA00022840"/>
    </source>
</evidence>
<evidence type="ECO:0000256" key="1">
    <source>
        <dbReference type="ARBA" id="ARBA00004245"/>
    </source>
</evidence>
<dbReference type="PANTHER" id="PTHR47968">
    <property type="entry name" value="CENTROMERE PROTEIN E"/>
    <property type="match status" value="1"/>
</dbReference>
<keyword evidence="6 8" id="KW-0505">Motor protein</keyword>
<feature type="domain" description="Kinesin motor" evidence="9">
    <location>
        <begin position="18"/>
        <end position="214"/>
    </location>
</feature>
<gene>
    <name evidence="10" type="ORF">B4U79_06724</name>
</gene>
<dbReference type="SMART" id="SM00129">
    <property type="entry name" value="KISc"/>
    <property type="match status" value="1"/>
</dbReference>
<dbReference type="Proteomes" id="UP000285301">
    <property type="component" value="Unassembled WGS sequence"/>
</dbReference>
<dbReference type="InterPro" id="IPR001752">
    <property type="entry name" value="Kinesin_motor_dom"/>
</dbReference>
<dbReference type="Gene3D" id="3.40.850.10">
    <property type="entry name" value="Kinesin motor domain"/>
    <property type="match status" value="1"/>
</dbReference>
<comment type="caution">
    <text evidence="10">The sequence shown here is derived from an EMBL/GenBank/DDBJ whole genome shotgun (WGS) entry which is preliminary data.</text>
</comment>
<protein>
    <recommendedName>
        <fullName evidence="9">Kinesin motor domain-containing protein</fullName>
    </recommendedName>
</protein>
<organism evidence="10 11">
    <name type="scientific">Dinothrombium tinctorium</name>
    <dbReference type="NCBI Taxonomy" id="1965070"/>
    <lineage>
        <taxon>Eukaryota</taxon>
        <taxon>Metazoa</taxon>
        <taxon>Ecdysozoa</taxon>
        <taxon>Arthropoda</taxon>
        <taxon>Chelicerata</taxon>
        <taxon>Arachnida</taxon>
        <taxon>Acari</taxon>
        <taxon>Acariformes</taxon>
        <taxon>Trombidiformes</taxon>
        <taxon>Prostigmata</taxon>
        <taxon>Anystina</taxon>
        <taxon>Parasitengona</taxon>
        <taxon>Trombidioidea</taxon>
        <taxon>Trombidiidae</taxon>
        <taxon>Dinothrombium</taxon>
    </lineage>
</organism>
<name>A0A3S3NUH1_9ACAR</name>
<dbReference type="InterPro" id="IPR027417">
    <property type="entry name" value="P-loop_NTPase"/>
</dbReference>
<evidence type="ECO:0000256" key="5">
    <source>
        <dbReference type="ARBA" id="ARBA00023054"/>
    </source>
</evidence>
<dbReference type="GO" id="GO:0007018">
    <property type="term" value="P:microtubule-based movement"/>
    <property type="evidence" value="ECO:0007669"/>
    <property type="project" value="InterPro"/>
</dbReference>
<keyword evidence="2" id="KW-0493">Microtubule</keyword>
<evidence type="ECO:0000256" key="8">
    <source>
        <dbReference type="PROSITE-ProRule" id="PRU00283"/>
    </source>
</evidence>
<evidence type="ECO:0000313" key="10">
    <source>
        <dbReference type="EMBL" id="RWR98853.1"/>
    </source>
</evidence>
<dbReference type="GO" id="GO:0003777">
    <property type="term" value="F:microtubule motor activity"/>
    <property type="evidence" value="ECO:0007669"/>
    <property type="project" value="InterPro"/>
</dbReference>
<dbReference type="AlphaFoldDB" id="A0A3S3NUH1"/>
<keyword evidence="3 8" id="KW-0547">Nucleotide-binding</keyword>
<proteinExistence type="inferred from homology"/>
<evidence type="ECO:0000256" key="7">
    <source>
        <dbReference type="ARBA" id="ARBA00023212"/>
    </source>
</evidence>
<accession>A0A3S3NUH1</accession>
<reference evidence="10 11" key="1">
    <citation type="journal article" date="2018" name="Gigascience">
        <title>Genomes of trombidid mites reveal novel predicted allergens and laterally-transferred genes associated with secondary metabolism.</title>
        <authorList>
            <person name="Dong X."/>
            <person name="Chaisiri K."/>
            <person name="Xia D."/>
            <person name="Armstrong S.D."/>
            <person name="Fang Y."/>
            <person name="Donnelly M.J."/>
            <person name="Kadowaki T."/>
            <person name="McGarry J.W."/>
            <person name="Darby A.C."/>
            <person name="Makepeace B.L."/>
        </authorList>
    </citation>
    <scope>NUCLEOTIDE SEQUENCE [LARGE SCALE GENOMIC DNA]</scope>
    <source>
        <strain evidence="10">UoL-WK</strain>
    </source>
</reference>
<dbReference type="GO" id="GO:0005874">
    <property type="term" value="C:microtubule"/>
    <property type="evidence" value="ECO:0007669"/>
    <property type="project" value="UniProtKB-KW"/>
</dbReference>
<dbReference type="Pfam" id="PF00225">
    <property type="entry name" value="Kinesin"/>
    <property type="match status" value="1"/>
</dbReference>
<comment type="similarity">
    <text evidence="8">Belongs to the TRAFAC class myosin-kinesin ATPase superfamily. Kinesin family.</text>
</comment>
<dbReference type="GO" id="GO:0005524">
    <property type="term" value="F:ATP binding"/>
    <property type="evidence" value="ECO:0007669"/>
    <property type="project" value="UniProtKB-UniRule"/>
</dbReference>
<dbReference type="PRINTS" id="PR00380">
    <property type="entry name" value="KINESINHEAVY"/>
</dbReference>
<evidence type="ECO:0000313" key="11">
    <source>
        <dbReference type="Proteomes" id="UP000285301"/>
    </source>
</evidence>
<dbReference type="PROSITE" id="PS50067">
    <property type="entry name" value="KINESIN_MOTOR_2"/>
    <property type="match status" value="1"/>
</dbReference>
<dbReference type="InterPro" id="IPR027640">
    <property type="entry name" value="Kinesin-like_fam"/>
</dbReference>
<keyword evidence="4 8" id="KW-0067">ATP-binding</keyword>
<dbReference type="GO" id="GO:0008017">
    <property type="term" value="F:microtubule binding"/>
    <property type="evidence" value="ECO:0007669"/>
    <property type="project" value="InterPro"/>
</dbReference>
<evidence type="ECO:0000256" key="3">
    <source>
        <dbReference type="ARBA" id="ARBA00022741"/>
    </source>
</evidence>
<keyword evidence="5" id="KW-0175">Coiled coil</keyword>
<feature type="binding site" evidence="8">
    <location>
        <begin position="97"/>
        <end position="104"/>
    </location>
    <ligand>
        <name>ATP</name>
        <dbReference type="ChEBI" id="CHEBI:30616"/>
    </ligand>
</feature>
<dbReference type="SUPFAM" id="SSF52540">
    <property type="entry name" value="P-loop containing nucleoside triphosphate hydrolases"/>
    <property type="match status" value="1"/>
</dbReference>
<dbReference type="PANTHER" id="PTHR47968:SF36">
    <property type="entry name" value="KINESIN HEAVY CHAIN ISOFORM X1"/>
    <property type="match status" value="1"/>
</dbReference>
<dbReference type="OrthoDB" id="3176171at2759"/>
<dbReference type="EMBL" id="NCKU01018362">
    <property type="protein sequence ID" value="RWR98853.1"/>
    <property type="molecule type" value="Genomic_DNA"/>
</dbReference>
<dbReference type="InterPro" id="IPR036961">
    <property type="entry name" value="Kinesin_motor_dom_sf"/>
</dbReference>
<evidence type="ECO:0000256" key="6">
    <source>
        <dbReference type="ARBA" id="ARBA00023175"/>
    </source>
</evidence>
<feature type="non-terminal residue" evidence="10">
    <location>
        <position position="214"/>
    </location>
</feature>
<evidence type="ECO:0000259" key="9">
    <source>
        <dbReference type="PROSITE" id="PS50067"/>
    </source>
</evidence>
<dbReference type="STRING" id="1965070.A0A3S3NUH1"/>
<keyword evidence="11" id="KW-1185">Reference proteome</keyword>
<keyword evidence="7" id="KW-0206">Cytoskeleton</keyword>
<sequence>MIKSRNSSDMEPNGSKNNVKIVCRFRPLNSAEEKFGKEITVSFPSNQENIVSMGKKHFKFDKVFKPDTSQESVYDQVAKPALQHVLCGYNGTIMAYGQTSSGKTFTMDGVVGDAHLGGIVPRLVGELFDHVTSMNEKSHFQIKVSFFEIYLEKIRDLIDSSKVNLSIHEDVRKVPYVKDATEKIVSSVEETFEIIQQGKVNRHVSATKMNQHSS</sequence>
<evidence type="ECO:0000256" key="2">
    <source>
        <dbReference type="ARBA" id="ARBA00022701"/>
    </source>
</evidence>